<dbReference type="PROSITE" id="PS51281">
    <property type="entry name" value="TAP_C"/>
    <property type="match status" value="1"/>
</dbReference>
<keyword evidence="4" id="KW-0433">Leucine-rich repeat</keyword>
<dbReference type="InterPro" id="IPR009060">
    <property type="entry name" value="UBA-like_sf"/>
</dbReference>
<dbReference type="InterPro" id="IPR032675">
    <property type="entry name" value="LRR_dom_sf"/>
</dbReference>
<dbReference type="InterPro" id="IPR035979">
    <property type="entry name" value="RBD_domain_sf"/>
</dbReference>
<comment type="subcellular location">
    <subcellularLocation>
        <location evidence="1">Nucleus</location>
        <location evidence="1">Nucleoplasm</location>
    </subcellularLocation>
</comment>
<evidence type="ECO:0000256" key="2">
    <source>
        <dbReference type="ARBA" id="ARBA00009285"/>
    </source>
</evidence>
<evidence type="ECO:0000256" key="7">
    <source>
        <dbReference type="ARBA" id="ARBA00023242"/>
    </source>
</evidence>
<dbReference type="AlphaFoldDB" id="A0A8K0CYW5"/>
<dbReference type="GO" id="GO:0003723">
    <property type="term" value="F:RNA binding"/>
    <property type="evidence" value="ECO:0007669"/>
    <property type="project" value="InterPro"/>
</dbReference>
<dbReference type="InterPro" id="IPR002075">
    <property type="entry name" value="NTF2_dom"/>
</dbReference>
<dbReference type="PROSITE" id="PS51450">
    <property type="entry name" value="LRR"/>
    <property type="match status" value="1"/>
</dbReference>
<dbReference type="CDD" id="cd14342">
    <property type="entry name" value="UBA_TAP-C"/>
    <property type="match status" value="1"/>
</dbReference>
<dbReference type="Pfam" id="PF22602">
    <property type="entry name" value="NXF_NTF2"/>
    <property type="match status" value="1"/>
</dbReference>
<dbReference type="InterPro" id="IPR005637">
    <property type="entry name" value="TAP_C_dom"/>
</dbReference>
<feature type="domain" description="TAP-C" evidence="9">
    <location>
        <begin position="483"/>
        <end position="538"/>
    </location>
</feature>
<dbReference type="InterPro" id="IPR015245">
    <property type="entry name" value="Tap_RNA-bd"/>
</dbReference>
<dbReference type="InterPro" id="IPR057125">
    <property type="entry name" value="NXF1/2/3/5-like_LRR"/>
</dbReference>
<accession>A0A8K0CYW5</accession>
<gene>
    <name evidence="10" type="ORF">ILUMI_09910</name>
</gene>
<dbReference type="InterPro" id="IPR018222">
    <property type="entry name" value="Nuclear_transport_factor_2_euk"/>
</dbReference>
<dbReference type="InterPro" id="IPR001611">
    <property type="entry name" value="Leu-rich_rpt"/>
</dbReference>
<dbReference type="SUPFAM" id="SSF54928">
    <property type="entry name" value="RNA-binding domain, RBD"/>
    <property type="match status" value="1"/>
</dbReference>
<evidence type="ECO:0000259" key="8">
    <source>
        <dbReference type="PROSITE" id="PS50177"/>
    </source>
</evidence>
<dbReference type="Pfam" id="PF03943">
    <property type="entry name" value="TAP_C"/>
    <property type="match status" value="1"/>
</dbReference>
<keyword evidence="7" id="KW-0539">Nucleus</keyword>
<comment type="caution">
    <text evidence="10">The sequence shown here is derived from an EMBL/GenBank/DDBJ whole genome shotgun (WGS) entry which is preliminary data.</text>
</comment>
<dbReference type="EMBL" id="VTPC01005228">
    <property type="protein sequence ID" value="KAF2896270.1"/>
    <property type="molecule type" value="Genomic_DNA"/>
</dbReference>
<dbReference type="FunFam" id="1.10.8.10:FF:000018">
    <property type="entry name" value="Nuclear RNA export factor 1"/>
    <property type="match status" value="1"/>
</dbReference>
<feature type="domain" description="NTF2" evidence="8">
    <location>
        <begin position="297"/>
        <end position="451"/>
    </location>
</feature>
<evidence type="ECO:0000259" key="9">
    <source>
        <dbReference type="PROSITE" id="PS51281"/>
    </source>
</evidence>
<dbReference type="GO" id="GO:0016973">
    <property type="term" value="P:poly(A)+ mRNA export from nucleus"/>
    <property type="evidence" value="ECO:0007669"/>
    <property type="project" value="TreeGrafter"/>
</dbReference>
<keyword evidence="6" id="KW-0509">mRNA transport</keyword>
<evidence type="ECO:0000256" key="3">
    <source>
        <dbReference type="ARBA" id="ARBA00022448"/>
    </source>
</evidence>
<evidence type="ECO:0008006" key="12">
    <source>
        <dbReference type="Google" id="ProtNLM"/>
    </source>
</evidence>
<dbReference type="Gene3D" id="3.30.70.330">
    <property type="match status" value="1"/>
</dbReference>
<keyword evidence="11" id="KW-1185">Reference proteome</keyword>
<dbReference type="SUPFAM" id="SSF52058">
    <property type="entry name" value="L domain-like"/>
    <property type="match status" value="1"/>
</dbReference>
<name>A0A8K0CYW5_IGNLU</name>
<evidence type="ECO:0000256" key="6">
    <source>
        <dbReference type="ARBA" id="ARBA00022816"/>
    </source>
</evidence>
<evidence type="ECO:0000256" key="4">
    <source>
        <dbReference type="ARBA" id="ARBA00022614"/>
    </source>
</evidence>
<dbReference type="Proteomes" id="UP000801492">
    <property type="component" value="Unassembled WGS sequence"/>
</dbReference>
<dbReference type="InterPro" id="IPR030217">
    <property type="entry name" value="NXF_fam"/>
</dbReference>
<dbReference type="Gene3D" id="3.80.10.10">
    <property type="entry name" value="Ribonuclease Inhibitor"/>
    <property type="match status" value="1"/>
</dbReference>
<dbReference type="OrthoDB" id="25872at2759"/>
<evidence type="ECO:0000256" key="5">
    <source>
        <dbReference type="ARBA" id="ARBA00022737"/>
    </source>
</evidence>
<dbReference type="Pfam" id="PF24048">
    <property type="entry name" value="LRR_NXF1-5"/>
    <property type="match status" value="1"/>
</dbReference>
<dbReference type="SUPFAM" id="SSF54427">
    <property type="entry name" value="NTF2-like"/>
    <property type="match status" value="1"/>
</dbReference>
<dbReference type="Pfam" id="PF09162">
    <property type="entry name" value="Tap-RNA_bind"/>
    <property type="match status" value="1"/>
</dbReference>
<keyword evidence="5" id="KW-0677">Repeat</keyword>
<keyword evidence="3" id="KW-0813">Transport</keyword>
<dbReference type="SMART" id="SM00804">
    <property type="entry name" value="TAP_C"/>
    <property type="match status" value="1"/>
</dbReference>
<dbReference type="PANTHER" id="PTHR10662:SF22">
    <property type="entry name" value="NUCLEAR RNA EXPORT FACTOR 1"/>
    <property type="match status" value="1"/>
</dbReference>
<sequence>MTTNDPALVKMSPMAVTLNDTSVSTGIGSGLVMKERKLLNNPNLWHKVIVHNCENLDRDFILKTILDHVHPLDFIPVRYTVEGTNGTFFARNCRMAIEKLCRQNLIVANPTNKDKPFKLTIILSYSTTTDLIINVQENIAAVLNKRYTAATKTLNLDNFYKDTDLTEFCTLSQPKILYFVLHLSRQFQIQHLKLTNNEINILSPIESIWGMKTLTTLDLRNNMIEKMAELNILKTMQITELLLDGNPLCEQYDEYSYVQAVKEICPKIEKLDGVLLSQNGFLAFRRNYLCKMDGQELIDQFLEHYFCLYDSAHRSALEVMYHKQAMLSVTSQYLPGQSTTATASLGQYKCVSRNLRLLSDLAKSEECLMVGSSKIIKLLTSLPASEHDPYTFTVDLMYYKENTAIVTVTGVFREALQSLLDSERILGFTRTFILVSVGNGEYNIVNEEYHISNATTTQQQRAFKIVRVPRPSHLTIEQAHTNKERKKMAYAFKSITNLNVQWSKKCLEDCNYDLKKALMLFVDLYKVDKIPLEAFANY</sequence>
<organism evidence="10 11">
    <name type="scientific">Ignelater luminosus</name>
    <name type="common">Cucubano</name>
    <name type="synonym">Pyrophorus luminosus</name>
    <dbReference type="NCBI Taxonomy" id="2038154"/>
    <lineage>
        <taxon>Eukaryota</taxon>
        <taxon>Metazoa</taxon>
        <taxon>Ecdysozoa</taxon>
        <taxon>Arthropoda</taxon>
        <taxon>Hexapoda</taxon>
        <taxon>Insecta</taxon>
        <taxon>Pterygota</taxon>
        <taxon>Neoptera</taxon>
        <taxon>Endopterygota</taxon>
        <taxon>Coleoptera</taxon>
        <taxon>Polyphaga</taxon>
        <taxon>Elateriformia</taxon>
        <taxon>Elateroidea</taxon>
        <taxon>Elateridae</taxon>
        <taxon>Agrypninae</taxon>
        <taxon>Pyrophorini</taxon>
        <taxon>Ignelater</taxon>
    </lineage>
</organism>
<dbReference type="Gene3D" id="1.10.8.10">
    <property type="entry name" value="DNA helicase RuvA subunit, C-terminal domain"/>
    <property type="match status" value="1"/>
</dbReference>
<reference evidence="10" key="1">
    <citation type="submission" date="2019-08" db="EMBL/GenBank/DDBJ databases">
        <title>The genome of the North American firefly Photinus pyralis.</title>
        <authorList>
            <consortium name="Photinus pyralis genome working group"/>
            <person name="Fallon T.R."/>
            <person name="Sander Lower S.E."/>
            <person name="Weng J.-K."/>
        </authorList>
    </citation>
    <scope>NUCLEOTIDE SEQUENCE</scope>
    <source>
        <strain evidence="10">TRF0915ILg1</strain>
        <tissue evidence="10">Whole body</tissue>
    </source>
</reference>
<proteinExistence type="inferred from homology"/>
<protein>
    <recommendedName>
        <fullName evidence="12">Nuclear RNA export factor 2</fullName>
    </recommendedName>
</protein>
<evidence type="ECO:0000313" key="11">
    <source>
        <dbReference type="Proteomes" id="UP000801492"/>
    </source>
</evidence>
<evidence type="ECO:0000313" key="10">
    <source>
        <dbReference type="EMBL" id="KAF2896270.1"/>
    </source>
</evidence>
<comment type="similarity">
    <text evidence="2">Belongs to the NXF family.</text>
</comment>
<dbReference type="GO" id="GO:0005737">
    <property type="term" value="C:cytoplasm"/>
    <property type="evidence" value="ECO:0007669"/>
    <property type="project" value="InterPro"/>
</dbReference>
<dbReference type="SUPFAM" id="SSF46934">
    <property type="entry name" value="UBA-like"/>
    <property type="match status" value="1"/>
</dbReference>
<dbReference type="Gene3D" id="3.10.450.50">
    <property type="match status" value="1"/>
</dbReference>
<dbReference type="GO" id="GO:0005654">
    <property type="term" value="C:nucleoplasm"/>
    <property type="evidence" value="ECO:0007669"/>
    <property type="project" value="UniProtKB-SubCell"/>
</dbReference>
<evidence type="ECO:0000256" key="1">
    <source>
        <dbReference type="ARBA" id="ARBA00004642"/>
    </source>
</evidence>
<dbReference type="PANTHER" id="PTHR10662">
    <property type="entry name" value="NUCLEAR RNA EXPORT FACTOR"/>
    <property type="match status" value="1"/>
</dbReference>
<dbReference type="PROSITE" id="PS50177">
    <property type="entry name" value="NTF2_DOMAIN"/>
    <property type="match status" value="1"/>
</dbReference>
<dbReference type="InterPro" id="IPR032710">
    <property type="entry name" value="NTF2-like_dom_sf"/>
</dbReference>
<dbReference type="InterPro" id="IPR012677">
    <property type="entry name" value="Nucleotide-bd_a/b_plait_sf"/>
</dbReference>